<comment type="similarity">
    <text evidence="5">Belongs to the class I-like SAM-binding methyltransferase superfamily. RsmB/NOP family.</text>
</comment>
<gene>
    <name evidence="8" type="primary">rsmB</name>
    <name evidence="8" type="ORF">EA187_15555</name>
</gene>
<dbReference type="InterPro" id="IPR001678">
    <property type="entry name" value="MeTrfase_RsmB-F_NOP2_dom"/>
</dbReference>
<dbReference type="Pfam" id="PF01029">
    <property type="entry name" value="NusB"/>
    <property type="match status" value="1"/>
</dbReference>
<dbReference type="Gene3D" id="1.10.940.10">
    <property type="entry name" value="NusB-like"/>
    <property type="match status" value="1"/>
</dbReference>
<dbReference type="InterPro" id="IPR023267">
    <property type="entry name" value="RCMT"/>
</dbReference>
<evidence type="ECO:0000259" key="7">
    <source>
        <dbReference type="PROSITE" id="PS51686"/>
    </source>
</evidence>
<evidence type="ECO:0000256" key="2">
    <source>
        <dbReference type="ARBA" id="ARBA00022679"/>
    </source>
</evidence>
<dbReference type="EMBL" id="SADD01000011">
    <property type="protein sequence ID" value="RVU42602.1"/>
    <property type="molecule type" value="Genomic_DNA"/>
</dbReference>
<dbReference type="Pfam" id="PF01189">
    <property type="entry name" value="Methyltr_RsmB-F"/>
    <property type="match status" value="1"/>
</dbReference>
<dbReference type="SUPFAM" id="SSF53335">
    <property type="entry name" value="S-adenosyl-L-methionine-dependent methyltransferases"/>
    <property type="match status" value="1"/>
</dbReference>
<reference evidence="8 9" key="1">
    <citation type="submission" date="2019-01" db="EMBL/GenBank/DDBJ databases">
        <title>Lujinxingia litoralis gen. nov., sp. nov. and Lujinxingia sediminis gen. nov., sp. nov., new members in the order Bradymonadales, isolated from coastal sediment.</title>
        <authorList>
            <person name="Li C.-M."/>
        </authorList>
    </citation>
    <scope>NUCLEOTIDE SEQUENCE [LARGE SCALE GENOMIC DNA]</scope>
    <source>
        <strain evidence="8 9">SEH01</strain>
    </source>
</reference>
<dbReference type="InterPro" id="IPR029063">
    <property type="entry name" value="SAM-dependent_MTases_sf"/>
</dbReference>
<evidence type="ECO:0000313" key="8">
    <source>
        <dbReference type="EMBL" id="RVU42602.1"/>
    </source>
</evidence>
<evidence type="ECO:0000313" key="9">
    <source>
        <dbReference type="Proteomes" id="UP000282926"/>
    </source>
</evidence>
<dbReference type="Gene3D" id="3.40.50.150">
    <property type="entry name" value="Vaccinia Virus protein VP39"/>
    <property type="match status" value="1"/>
</dbReference>
<evidence type="ECO:0000256" key="6">
    <source>
        <dbReference type="SAM" id="MobiDB-lite"/>
    </source>
</evidence>
<dbReference type="PANTHER" id="PTHR22807">
    <property type="entry name" value="NOP2 YEAST -RELATED NOL1/NOP2/FMU SUN DOMAIN-CONTAINING"/>
    <property type="match status" value="1"/>
</dbReference>
<keyword evidence="3 5" id="KW-0949">S-adenosyl-L-methionine</keyword>
<feature type="domain" description="SAM-dependent MTase RsmB/NOP-type" evidence="7">
    <location>
        <begin position="196"/>
        <end position="488"/>
    </location>
</feature>
<dbReference type="PRINTS" id="PR02008">
    <property type="entry name" value="RCMTFAMILY"/>
</dbReference>
<dbReference type="PANTHER" id="PTHR22807:SF53">
    <property type="entry name" value="RIBOSOMAL RNA SMALL SUBUNIT METHYLTRANSFERASE B-RELATED"/>
    <property type="match status" value="1"/>
</dbReference>
<organism evidence="8 9">
    <name type="scientific">Lujinxingia sediminis</name>
    <dbReference type="NCBI Taxonomy" id="2480984"/>
    <lineage>
        <taxon>Bacteria</taxon>
        <taxon>Deltaproteobacteria</taxon>
        <taxon>Bradymonadales</taxon>
        <taxon>Lujinxingiaceae</taxon>
        <taxon>Lujinxingia</taxon>
    </lineage>
</organism>
<comment type="caution">
    <text evidence="8">The sequence shown here is derived from an EMBL/GenBank/DDBJ whole genome shotgun (WGS) entry which is preliminary data.</text>
</comment>
<accession>A0ABY0CQ36</accession>
<feature type="region of interest" description="Disordered" evidence="6">
    <location>
        <begin position="1"/>
        <end position="20"/>
    </location>
</feature>
<name>A0ABY0CQ36_9DELT</name>
<dbReference type="InterPro" id="IPR006027">
    <property type="entry name" value="NusB_RsmB_TIM44"/>
</dbReference>
<dbReference type="NCBIfam" id="NF011494">
    <property type="entry name" value="PRK14902.1"/>
    <property type="match status" value="1"/>
</dbReference>
<evidence type="ECO:0000256" key="1">
    <source>
        <dbReference type="ARBA" id="ARBA00022603"/>
    </source>
</evidence>
<dbReference type="GO" id="GO:0008168">
    <property type="term" value="F:methyltransferase activity"/>
    <property type="evidence" value="ECO:0007669"/>
    <property type="project" value="UniProtKB-KW"/>
</dbReference>
<protein>
    <submittedName>
        <fullName evidence="8">16S rRNA (Cytosine(967)-C(5))-methyltransferase RsmB</fullName>
        <ecNumber evidence="8">2.1.1.176</ecNumber>
    </submittedName>
</protein>
<keyword evidence="2 5" id="KW-0808">Transferase</keyword>
<keyword evidence="4 5" id="KW-0694">RNA-binding</keyword>
<dbReference type="InterPro" id="IPR035926">
    <property type="entry name" value="NusB-like_sf"/>
</dbReference>
<keyword evidence="9" id="KW-1185">Reference proteome</keyword>
<sequence length="490" mass="54440">MRPGLHRVPPAAGPRQARAARERLPQRLYAAHRSPLSAPRRALRLNRAPTVTTARTLALDVLSRIEQDDAYSHIALSNQLATSELDARDRALATELVYGTLARQRSIDTVLSRFVSRKLESLDRPVRLNLRMATYQLLYLDRIPAHALVNDAVKLVKRACGQRTAGFANAVLRNMLRSKEKWQPFEERDRSAHPARYLGLKYSLPDWIARRLLDRHGLERAEALAEAFAGRPPLYLRRLQPLDTLPEGVSPLQAPPGALKAESSSPELRALLEAHALTIQDLGSQLIAHYCGASPGMRALDACCGLGGKSLLLAQQLGPGDTLVACDPLPTKLEMLANTLADLRVDPTVVLREATLQELPESDGDFDLILVDAPCSGLGVIRRHPETRWRRSPADVDALVRVQSELLDHAVNRLNPGATLVYSVCTFTREEGPEQIERLLERHPHLERAPLPESGFDWAPFVNTLGELDLNPRDHDCDAFFAARLRRTPT</sequence>
<dbReference type="SUPFAM" id="SSF48013">
    <property type="entry name" value="NusB-like"/>
    <property type="match status" value="1"/>
</dbReference>
<feature type="binding site" evidence="5">
    <location>
        <position position="327"/>
    </location>
    <ligand>
        <name>S-adenosyl-L-methionine</name>
        <dbReference type="ChEBI" id="CHEBI:59789"/>
    </ligand>
</feature>
<feature type="active site" description="Nucleophile" evidence="5">
    <location>
        <position position="425"/>
    </location>
</feature>
<keyword evidence="1 5" id="KW-0489">Methyltransferase</keyword>
<dbReference type="InterPro" id="IPR049560">
    <property type="entry name" value="MeTrfase_RsmB-F_NOP2_cat"/>
</dbReference>
<dbReference type="PROSITE" id="PS51686">
    <property type="entry name" value="SAM_MT_RSMB_NOP"/>
    <property type="match status" value="1"/>
</dbReference>
<dbReference type="EC" id="2.1.1.176" evidence="8"/>
<proteinExistence type="inferred from homology"/>
<dbReference type="CDD" id="cd02440">
    <property type="entry name" value="AdoMet_MTases"/>
    <property type="match status" value="1"/>
</dbReference>
<feature type="compositionally biased region" description="Low complexity" evidence="6">
    <location>
        <begin position="7"/>
        <end position="17"/>
    </location>
</feature>
<dbReference type="GO" id="GO:0032259">
    <property type="term" value="P:methylation"/>
    <property type="evidence" value="ECO:0007669"/>
    <property type="project" value="UniProtKB-KW"/>
</dbReference>
<dbReference type="Proteomes" id="UP000282926">
    <property type="component" value="Unassembled WGS sequence"/>
</dbReference>
<evidence type="ECO:0000256" key="4">
    <source>
        <dbReference type="ARBA" id="ARBA00022884"/>
    </source>
</evidence>
<feature type="binding site" evidence="5">
    <location>
        <position position="372"/>
    </location>
    <ligand>
        <name>S-adenosyl-L-methionine</name>
        <dbReference type="ChEBI" id="CHEBI:59789"/>
    </ligand>
</feature>
<comment type="caution">
    <text evidence="5">Lacks conserved residue(s) required for the propagation of feature annotation.</text>
</comment>
<evidence type="ECO:0000256" key="5">
    <source>
        <dbReference type="PROSITE-ProRule" id="PRU01023"/>
    </source>
</evidence>
<evidence type="ECO:0000256" key="3">
    <source>
        <dbReference type="ARBA" id="ARBA00022691"/>
    </source>
</evidence>